<dbReference type="AlphaFoldDB" id="A0AA36FSG7"/>
<name>A0AA36FSG7_9BILA</name>
<reference evidence="3" key="1">
    <citation type="submission" date="2023-06" db="EMBL/GenBank/DDBJ databases">
        <authorList>
            <person name="Delattre M."/>
        </authorList>
    </citation>
    <scope>NUCLEOTIDE SEQUENCE</scope>
    <source>
        <strain evidence="3">AF72</strain>
    </source>
</reference>
<sequence length="199" mass="21295">MPLPSAPPAYGEIANTTSEPPASKPESQEAEATSSSAIFENETAAPHLPRFPKHPNLPPPPYQPSITEVDETAAASTRINGRSGTRARRHHRRRSDAGSAAIVAGSIMNDLFTRRRDPQQQSSGGTSDSSAVGIAAIACIVCNVFGCLFTGVYLLAKSCKNSGQFRLGYFLAGLWCLIVLPALTITLAILYLQHNPNFF</sequence>
<feature type="compositionally biased region" description="Basic residues" evidence="1">
    <location>
        <begin position="85"/>
        <end position="94"/>
    </location>
</feature>
<dbReference type="Proteomes" id="UP001177023">
    <property type="component" value="Unassembled WGS sequence"/>
</dbReference>
<protein>
    <recommendedName>
        <fullName evidence="5">Transmembrane protein</fullName>
    </recommendedName>
</protein>
<evidence type="ECO:0008006" key="5">
    <source>
        <dbReference type="Google" id="ProtNLM"/>
    </source>
</evidence>
<comment type="caution">
    <text evidence="3">The sequence shown here is derived from an EMBL/GenBank/DDBJ whole genome shotgun (WGS) entry which is preliminary data.</text>
</comment>
<accession>A0AA36FSG7</accession>
<keyword evidence="2" id="KW-1133">Transmembrane helix</keyword>
<keyword evidence="2" id="KW-0812">Transmembrane</keyword>
<dbReference type="EMBL" id="CATQJA010001030">
    <property type="protein sequence ID" value="CAJ0565372.1"/>
    <property type="molecule type" value="Genomic_DNA"/>
</dbReference>
<feature type="non-terminal residue" evidence="3">
    <location>
        <position position="199"/>
    </location>
</feature>
<organism evidence="3 4">
    <name type="scientific">Mesorhabditis spiculigera</name>
    <dbReference type="NCBI Taxonomy" id="96644"/>
    <lineage>
        <taxon>Eukaryota</taxon>
        <taxon>Metazoa</taxon>
        <taxon>Ecdysozoa</taxon>
        <taxon>Nematoda</taxon>
        <taxon>Chromadorea</taxon>
        <taxon>Rhabditida</taxon>
        <taxon>Rhabditina</taxon>
        <taxon>Rhabditomorpha</taxon>
        <taxon>Rhabditoidea</taxon>
        <taxon>Rhabditidae</taxon>
        <taxon>Mesorhabditinae</taxon>
        <taxon>Mesorhabditis</taxon>
    </lineage>
</organism>
<evidence type="ECO:0000256" key="2">
    <source>
        <dbReference type="SAM" id="Phobius"/>
    </source>
</evidence>
<keyword evidence="4" id="KW-1185">Reference proteome</keyword>
<gene>
    <name evidence="3" type="ORF">MSPICULIGERA_LOCUS4014</name>
</gene>
<keyword evidence="2" id="KW-0472">Membrane</keyword>
<evidence type="ECO:0000313" key="3">
    <source>
        <dbReference type="EMBL" id="CAJ0565372.1"/>
    </source>
</evidence>
<feature type="transmembrane region" description="Helical" evidence="2">
    <location>
        <begin position="167"/>
        <end position="192"/>
    </location>
</feature>
<proteinExistence type="predicted"/>
<feature type="region of interest" description="Disordered" evidence="1">
    <location>
        <begin position="1"/>
        <end position="99"/>
    </location>
</feature>
<feature type="transmembrane region" description="Helical" evidence="2">
    <location>
        <begin position="132"/>
        <end position="155"/>
    </location>
</feature>
<evidence type="ECO:0000256" key="1">
    <source>
        <dbReference type="SAM" id="MobiDB-lite"/>
    </source>
</evidence>
<evidence type="ECO:0000313" key="4">
    <source>
        <dbReference type="Proteomes" id="UP001177023"/>
    </source>
</evidence>